<reference evidence="3" key="1">
    <citation type="journal article" date="2019" name="Int. J. Syst. Evol. Microbiol.">
        <title>The Global Catalogue of Microorganisms (GCM) 10K type strain sequencing project: providing services to taxonomists for standard genome sequencing and annotation.</title>
        <authorList>
            <consortium name="The Broad Institute Genomics Platform"/>
            <consortium name="The Broad Institute Genome Sequencing Center for Infectious Disease"/>
            <person name="Wu L."/>
            <person name="Ma J."/>
        </authorList>
    </citation>
    <scope>NUCLEOTIDE SEQUENCE [LARGE SCALE GENOMIC DNA]</scope>
    <source>
        <strain evidence="3">TBRC 5781</strain>
    </source>
</reference>
<dbReference type="RefSeq" id="WP_247259474.1">
    <property type="nucleotide sequence ID" value="NZ_JALJQZ010000003.1"/>
</dbReference>
<sequence>MTIHHKIDAKTAELIDEAIGELPVKLGSLAAKLGVQVFRATLPAGISGEIKKIGEDQYAIRINRHETVERQRFTLAHELGHFLLHRDLIGDGLSDDALYRSKLSNSVEYEANRFAADLLMPRNEVEKLLKMIWVSEDELIQYASKHFGVSAQAAQIRLGI</sequence>
<keyword evidence="3" id="KW-1185">Reference proteome</keyword>
<dbReference type="PANTHER" id="PTHR43236:SF1">
    <property type="entry name" value="BLL7220 PROTEIN"/>
    <property type="match status" value="1"/>
</dbReference>
<dbReference type="Gene3D" id="1.10.10.2910">
    <property type="match status" value="1"/>
</dbReference>
<dbReference type="EMBL" id="JBHSBD010000049">
    <property type="protein sequence ID" value="MFC3968833.1"/>
    <property type="molecule type" value="Genomic_DNA"/>
</dbReference>
<comment type="caution">
    <text evidence="2">The sequence shown here is derived from an EMBL/GenBank/DDBJ whole genome shotgun (WGS) entry which is preliminary data.</text>
</comment>
<proteinExistence type="predicted"/>
<dbReference type="Pfam" id="PF06114">
    <property type="entry name" value="Peptidase_M78"/>
    <property type="match status" value="1"/>
</dbReference>
<evidence type="ECO:0000259" key="1">
    <source>
        <dbReference type="Pfam" id="PF06114"/>
    </source>
</evidence>
<dbReference type="Proteomes" id="UP001595697">
    <property type="component" value="Unassembled WGS sequence"/>
</dbReference>
<dbReference type="InterPro" id="IPR052345">
    <property type="entry name" value="Rad_response_metalloprotease"/>
</dbReference>
<protein>
    <submittedName>
        <fullName evidence="2">ImmA/IrrE family metallo-endopeptidase</fullName>
    </submittedName>
</protein>
<gene>
    <name evidence="2" type="ORF">ACFOVS_11955</name>
</gene>
<accession>A0ABV8E8K5</accession>
<feature type="domain" description="IrrE N-terminal-like" evidence="1">
    <location>
        <begin position="31"/>
        <end position="158"/>
    </location>
</feature>
<organism evidence="2 3">
    <name type="scientific">Rhizobium lemnae</name>
    <dbReference type="NCBI Taxonomy" id="1214924"/>
    <lineage>
        <taxon>Bacteria</taxon>
        <taxon>Pseudomonadati</taxon>
        <taxon>Pseudomonadota</taxon>
        <taxon>Alphaproteobacteria</taxon>
        <taxon>Hyphomicrobiales</taxon>
        <taxon>Rhizobiaceae</taxon>
        <taxon>Rhizobium/Agrobacterium group</taxon>
        <taxon>Rhizobium</taxon>
    </lineage>
</organism>
<name>A0ABV8E8K5_9HYPH</name>
<dbReference type="PANTHER" id="PTHR43236">
    <property type="entry name" value="ANTITOXIN HIGA1"/>
    <property type="match status" value="1"/>
</dbReference>
<dbReference type="InterPro" id="IPR010359">
    <property type="entry name" value="IrrE_HExxH"/>
</dbReference>
<evidence type="ECO:0000313" key="2">
    <source>
        <dbReference type="EMBL" id="MFC3968833.1"/>
    </source>
</evidence>
<evidence type="ECO:0000313" key="3">
    <source>
        <dbReference type="Proteomes" id="UP001595697"/>
    </source>
</evidence>